<dbReference type="InterPro" id="IPR003594">
    <property type="entry name" value="HATPase_dom"/>
</dbReference>
<feature type="modified residue" description="4-aspartylphosphate" evidence="9">
    <location>
        <position position="733"/>
    </location>
</feature>
<evidence type="ECO:0000256" key="9">
    <source>
        <dbReference type="PROSITE-ProRule" id="PRU00169"/>
    </source>
</evidence>
<feature type="domain" description="Histidine kinase" evidence="11">
    <location>
        <begin position="911"/>
        <end position="1009"/>
    </location>
</feature>
<dbReference type="GO" id="GO:0005524">
    <property type="term" value="F:ATP binding"/>
    <property type="evidence" value="ECO:0007669"/>
    <property type="project" value="UniProtKB-KW"/>
</dbReference>
<feature type="domain" description="Response regulatory" evidence="12">
    <location>
        <begin position="684"/>
        <end position="800"/>
    </location>
</feature>
<keyword evidence="10" id="KW-0812">Transmembrane</keyword>
<dbReference type="SMART" id="SM00387">
    <property type="entry name" value="HATPase_c"/>
    <property type="match status" value="2"/>
</dbReference>
<evidence type="ECO:0000256" key="5">
    <source>
        <dbReference type="ARBA" id="ARBA00022741"/>
    </source>
</evidence>
<feature type="transmembrane region" description="Helical" evidence="10">
    <location>
        <begin position="332"/>
        <end position="354"/>
    </location>
</feature>
<dbReference type="PROSITE" id="PS50110">
    <property type="entry name" value="RESPONSE_REGULATORY"/>
    <property type="match status" value="1"/>
</dbReference>
<keyword evidence="5" id="KW-0547">Nucleotide-binding</keyword>
<name>A0ABW3U3T9_9BACL</name>
<dbReference type="PANTHER" id="PTHR43047:SF72">
    <property type="entry name" value="OSMOSENSING HISTIDINE PROTEIN KINASE SLN1"/>
    <property type="match status" value="1"/>
</dbReference>
<dbReference type="Gene3D" id="3.30.565.10">
    <property type="entry name" value="Histidine kinase-like ATPase, C-terminal domain"/>
    <property type="match status" value="2"/>
</dbReference>
<feature type="transmembrane region" description="Helical" evidence="10">
    <location>
        <begin position="360"/>
        <end position="379"/>
    </location>
</feature>
<dbReference type="CDD" id="cd00082">
    <property type="entry name" value="HisKA"/>
    <property type="match status" value="1"/>
</dbReference>
<evidence type="ECO:0000256" key="2">
    <source>
        <dbReference type="ARBA" id="ARBA00012438"/>
    </source>
</evidence>
<dbReference type="SUPFAM" id="SSF47384">
    <property type="entry name" value="Homodimeric domain of signal transducing histidine kinase"/>
    <property type="match status" value="1"/>
</dbReference>
<dbReference type="InterPro" id="IPR010559">
    <property type="entry name" value="Sig_transdc_His_kin_internal"/>
</dbReference>
<feature type="domain" description="Histidine kinase" evidence="11">
    <location>
        <begin position="437"/>
        <end position="655"/>
    </location>
</feature>
<dbReference type="Pfam" id="PF00072">
    <property type="entry name" value="Response_reg"/>
    <property type="match status" value="1"/>
</dbReference>
<dbReference type="Proteomes" id="UP001597231">
    <property type="component" value="Unassembled WGS sequence"/>
</dbReference>
<dbReference type="EC" id="2.7.13.3" evidence="2"/>
<dbReference type="PANTHER" id="PTHR43047">
    <property type="entry name" value="TWO-COMPONENT HISTIDINE PROTEIN KINASE"/>
    <property type="match status" value="1"/>
</dbReference>
<protein>
    <recommendedName>
        <fullName evidence="2">histidine kinase</fullName>
        <ecNumber evidence="2">2.7.13.3</ecNumber>
    </recommendedName>
</protein>
<gene>
    <name evidence="13" type="ORF">ACFQ38_14780</name>
</gene>
<dbReference type="InterPro" id="IPR001789">
    <property type="entry name" value="Sig_transdc_resp-reg_receiver"/>
</dbReference>
<keyword evidence="7 13" id="KW-0067">ATP-binding</keyword>
<comment type="catalytic activity">
    <reaction evidence="1">
        <text>ATP + protein L-histidine = ADP + protein N-phospho-L-histidine.</text>
        <dbReference type="EC" id="2.7.13.3"/>
    </reaction>
</comment>
<dbReference type="Gene3D" id="3.40.50.2300">
    <property type="match status" value="1"/>
</dbReference>
<proteinExistence type="predicted"/>
<sequence length="1009" mass="114259">MKKQNIIAVILLFIIALTALRLGWVWKYQTAHDSLIEKGILDLRHSNFNEDEVVLLKGEWLFFPSEFLTSDEIREKAEGNTVMVPGNWEKGFPKDEQLPKGFGTYHLRILLPDAEQQAFRMYAKQIKVAANVFVNGELKSSRGKIAENDILAISDYRPMDIWLEPVDGEIDLTIQVANFSSNKSGGITENILFGKEEAIGTAKTKTVATQFIAAAILLLHSIYALGVYVLFSRQKELLYLSLATFFGGLSILFDDDRTIMYIMEVNGYEWLIKLNLMMYVMALFFAFYFIRSIFPEVWGRVRFGKMINPIICMYMTTLLLLIILAERSVYKFPMAIFMLGIPILIVIIVFKAFGDRRERGYIYLLLGATAVGLSALWGIIKTNFSLVYPYYPFDILIGIAMLTMFFVNQFFRTSNENERLVIRLQKMDKQKDDFLSNTSHELRNPLHGIIHISEAVYEAEKKSISDESRRNLKIVQTLGRRMSYILDDLLDLTKLKENRIELQLKDVSISAVVLSIFDTLNHLAANKNIELSLSIPEQTPYVEADENRLFQILYNLIHNALKFTVEGKITVTADWDGSFVNIHVIDTGIGIDEEVQQSIFLPYYQADPSTTSIGGGIGLGLSICDQLVQLHGGTISVQSTLGKGSTFTFSLPKGSGKTEQTQQFPIIQLMQEMKQTTNAVDRKRILVIDDDPLNLEIIERLLQSEGYFVKTCPNGKAALEQLNGTVWDLILSDIMMPSMSGYELTEKIRKRYSITELPILLITAKSQVEDMQIGFACGANDYVTKPVDKRELLMRVKLLIDLKSSVNDQVRLEAAWLQAQIQPHFLFNTLNAIAALSEVDLPKMMRLLDEFGNYLNSSFIFQNVNKEVPLEKEIELVKSYLFIEQARFDDRLIANFNINVQSKVNIPPLSLQTIVENAVRHGVLKRPEGGTVTITILEKENYVIIEVEDDGVGMSDKQITNLFVEEKPGKGIGLMNTNKRLKQLYGKGLFIKSIEGIGTSVSFVIPIKG</sequence>
<dbReference type="Pfam" id="PF02518">
    <property type="entry name" value="HATPase_c"/>
    <property type="match status" value="2"/>
</dbReference>
<dbReference type="PROSITE" id="PS50109">
    <property type="entry name" value="HIS_KIN"/>
    <property type="match status" value="2"/>
</dbReference>
<evidence type="ECO:0000259" key="11">
    <source>
        <dbReference type="PROSITE" id="PS50109"/>
    </source>
</evidence>
<keyword evidence="10" id="KW-1133">Transmembrane helix</keyword>
<feature type="transmembrane region" description="Helical" evidence="10">
    <location>
        <begin position="306"/>
        <end position="325"/>
    </location>
</feature>
<evidence type="ECO:0000259" key="12">
    <source>
        <dbReference type="PROSITE" id="PS50110"/>
    </source>
</evidence>
<dbReference type="InterPro" id="IPR005467">
    <property type="entry name" value="His_kinase_dom"/>
</dbReference>
<evidence type="ECO:0000256" key="3">
    <source>
        <dbReference type="ARBA" id="ARBA00022553"/>
    </source>
</evidence>
<dbReference type="InterPro" id="IPR036890">
    <property type="entry name" value="HATPase_C_sf"/>
</dbReference>
<feature type="transmembrane region" description="Helical" evidence="10">
    <location>
        <begin position="237"/>
        <end position="253"/>
    </location>
</feature>
<feature type="transmembrane region" description="Helical" evidence="10">
    <location>
        <begin position="211"/>
        <end position="231"/>
    </location>
</feature>
<dbReference type="EMBL" id="JBHTLT010000121">
    <property type="protein sequence ID" value="MFD1206359.1"/>
    <property type="molecule type" value="Genomic_DNA"/>
</dbReference>
<evidence type="ECO:0000256" key="10">
    <source>
        <dbReference type="SAM" id="Phobius"/>
    </source>
</evidence>
<dbReference type="Pfam" id="PF00512">
    <property type="entry name" value="HisKA"/>
    <property type="match status" value="1"/>
</dbReference>
<dbReference type="Pfam" id="PF06580">
    <property type="entry name" value="His_kinase"/>
    <property type="match status" value="1"/>
</dbReference>
<evidence type="ECO:0000313" key="13">
    <source>
        <dbReference type="EMBL" id="MFD1206359.1"/>
    </source>
</evidence>
<dbReference type="SUPFAM" id="SSF52172">
    <property type="entry name" value="CheY-like"/>
    <property type="match status" value="1"/>
</dbReference>
<evidence type="ECO:0000256" key="8">
    <source>
        <dbReference type="ARBA" id="ARBA00023012"/>
    </source>
</evidence>
<dbReference type="InterPro" id="IPR003661">
    <property type="entry name" value="HisK_dim/P_dom"/>
</dbReference>
<feature type="transmembrane region" description="Helical" evidence="10">
    <location>
        <begin position="391"/>
        <end position="411"/>
    </location>
</feature>
<dbReference type="InterPro" id="IPR011006">
    <property type="entry name" value="CheY-like_superfamily"/>
</dbReference>
<keyword evidence="14" id="KW-1185">Reference proteome</keyword>
<evidence type="ECO:0000256" key="6">
    <source>
        <dbReference type="ARBA" id="ARBA00022777"/>
    </source>
</evidence>
<dbReference type="Gene3D" id="2.60.120.260">
    <property type="entry name" value="Galactose-binding domain-like"/>
    <property type="match status" value="1"/>
</dbReference>
<keyword evidence="10" id="KW-0472">Membrane</keyword>
<evidence type="ECO:0000256" key="1">
    <source>
        <dbReference type="ARBA" id="ARBA00000085"/>
    </source>
</evidence>
<accession>A0ABW3U3T9</accession>
<dbReference type="CDD" id="cd17574">
    <property type="entry name" value="REC_OmpR"/>
    <property type="match status" value="1"/>
</dbReference>
<dbReference type="PRINTS" id="PR00344">
    <property type="entry name" value="BCTRLSENSOR"/>
</dbReference>
<dbReference type="InterPro" id="IPR011623">
    <property type="entry name" value="7TMR_DISM_rcpt_extracell_dom1"/>
</dbReference>
<keyword evidence="4" id="KW-0808">Transferase</keyword>
<dbReference type="Gene3D" id="1.10.287.130">
    <property type="match status" value="1"/>
</dbReference>
<comment type="caution">
    <text evidence="13">The sequence shown here is derived from an EMBL/GenBank/DDBJ whole genome shotgun (WGS) entry which is preliminary data.</text>
</comment>
<keyword evidence="8" id="KW-0902">Two-component regulatory system</keyword>
<dbReference type="SMART" id="SM00388">
    <property type="entry name" value="HisKA"/>
    <property type="match status" value="1"/>
</dbReference>
<evidence type="ECO:0000313" key="14">
    <source>
        <dbReference type="Proteomes" id="UP001597231"/>
    </source>
</evidence>
<dbReference type="SMART" id="SM00448">
    <property type="entry name" value="REC"/>
    <property type="match status" value="1"/>
</dbReference>
<evidence type="ECO:0000256" key="4">
    <source>
        <dbReference type="ARBA" id="ARBA00022679"/>
    </source>
</evidence>
<reference evidence="14" key="1">
    <citation type="journal article" date="2019" name="Int. J. Syst. Evol. Microbiol.">
        <title>The Global Catalogue of Microorganisms (GCM) 10K type strain sequencing project: providing services to taxonomists for standard genome sequencing and annotation.</title>
        <authorList>
            <consortium name="The Broad Institute Genomics Platform"/>
            <consortium name="The Broad Institute Genome Sequencing Center for Infectious Disease"/>
            <person name="Wu L."/>
            <person name="Ma J."/>
        </authorList>
    </citation>
    <scope>NUCLEOTIDE SEQUENCE [LARGE SCALE GENOMIC DNA]</scope>
    <source>
        <strain evidence="14">CCUG 53915</strain>
    </source>
</reference>
<keyword evidence="3 9" id="KW-0597">Phosphoprotein</keyword>
<dbReference type="SUPFAM" id="SSF55874">
    <property type="entry name" value="ATPase domain of HSP90 chaperone/DNA topoisomerase II/histidine kinase"/>
    <property type="match status" value="2"/>
</dbReference>
<dbReference type="RefSeq" id="WP_381481897.1">
    <property type="nucleotide sequence ID" value="NZ_JBHTLT010000121.1"/>
</dbReference>
<dbReference type="InterPro" id="IPR004358">
    <property type="entry name" value="Sig_transdc_His_kin-like_C"/>
</dbReference>
<evidence type="ECO:0000256" key="7">
    <source>
        <dbReference type="ARBA" id="ARBA00022840"/>
    </source>
</evidence>
<organism evidence="13 14">
    <name type="scientific">Sporosarcina contaminans</name>
    <dbReference type="NCBI Taxonomy" id="633403"/>
    <lineage>
        <taxon>Bacteria</taxon>
        <taxon>Bacillati</taxon>
        <taxon>Bacillota</taxon>
        <taxon>Bacilli</taxon>
        <taxon>Bacillales</taxon>
        <taxon>Caryophanaceae</taxon>
        <taxon>Sporosarcina</taxon>
    </lineage>
</organism>
<feature type="transmembrane region" description="Helical" evidence="10">
    <location>
        <begin position="6"/>
        <end position="26"/>
    </location>
</feature>
<dbReference type="InterPro" id="IPR036097">
    <property type="entry name" value="HisK_dim/P_sf"/>
</dbReference>
<feature type="transmembrane region" description="Helical" evidence="10">
    <location>
        <begin position="274"/>
        <end position="294"/>
    </location>
</feature>
<dbReference type="Pfam" id="PF07695">
    <property type="entry name" value="7TMR-DISM_7TM"/>
    <property type="match status" value="1"/>
</dbReference>
<keyword evidence="6" id="KW-0418">Kinase</keyword>